<reference evidence="1" key="1">
    <citation type="submission" date="2021-01" db="EMBL/GenBank/DDBJ databases">
        <title>Chromosome-level genome assembly of a human fungal pathogen reveals clustering of transcriptionally co-regulated genes.</title>
        <authorList>
            <person name="Voorhies M."/>
            <person name="Cohen S."/>
            <person name="Shea T.P."/>
            <person name="Petrus S."/>
            <person name="Munoz J.F."/>
            <person name="Poplawski S."/>
            <person name="Goldman W.E."/>
            <person name="Michael T."/>
            <person name="Cuomo C.A."/>
            <person name="Sil A."/>
            <person name="Beyhan S."/>
        </authorList>
    </citation>
    <scope>NUCLEOTIDE SEQUENCE</scope>
    <source>
        <strain evidence="1">H88</strain>
    </source>
</reference>
<dbReference type="AlphaFoldDB" id="A0A8A1LUR2"/>
<proteinExistence type="predicted"/>
<evidence type="ECO:0000313" key="2">
    <source>
        <dbReference type="Proteomes" id="UP000663419"/>
    </source>
</evidence>
<organism evidence="1 2">
    <name type="scientific">Ajellomyces capsulatus (strain H88)</name>
    <name type="common">Darling's disease fungus</name>
    <name type="synonym">Histoplasma capsulatum</name>
    <dbReference type="NCBI Taxonomy" id="544711"/>
    <lineage>
        <taxon>Eukaryota</taxon>
        <taxon>Fungi</taxon>
        <taxon>Dikarya</taxon>
        <taxon>Ascomycota</taxon>
        <taxon>Pezizomycotina</taxon>
        <taxon>Eurotiomycetes</taxon>
        <taxon>Eurotiomycetidae</taxon>
        <taxon>Onygenales</taxon>
        <taxon>Ajellomycetaceae</taxon>
        <taxon>Histoplasma</taxon>
    </lineage>
</organism>
<sequence>MKTRLLTPLHYLFSFKQAPTTITTAPRAFFFLPLCLNFKVHRHSQQPYNVARYQSHGPCSEL</sequence>
<evidence type="ECO:0000313" key="1">
    <source>
        <dbReference type="EMBL" id="QSS56313.1"/>
    </source>
</evidence>
<gene>
    <name evidence="1" type="ORF">I7I53_04493</name>
</gene>
<accession>A0A8A1LUR2</accession>
<dbReference type="VEuPathDB" id="FungiDB:I7I53_04493"/>
<protein>
    <submittedName>
        <fullName evidence="1">Uncharacterized protein</fullName>
    </submittedName>
</protein>
<dbReference type="EMBL" id="CP069106">
    <property type="protein sequence ID" value="QSS56313.1"/>
    <property type="molecule type" value="Genomic_DNA"/>
</dbReference>
<name>A0A8A1LUR2_AJEC8</name>
<dbReference type="Proteomes" id="UP000663419">
    <property type="component" value="Chromosome 5"/>
</dbReference>